<evidence type="ECO:0000313" key="2">
    <source>
        <dbReference type="EMBL" id="GLR89543.1"/>
    </source>
</evidence>
<proteinExistence type="predicted"/>
<sequence length="289" mass="31781">MRRIAHGVLIVVACGIALAPLCTRAEEGFDTEHIFGFMIGSDVGNQGEREFQSQTTGRFGKGGGTYRAVGQEVEIELVPLPNFRIEIGSIVALHDITGVPDIADRRQLNFQGFSLDLRYRLLDRESAPFGMTIAAESHGERIDEMTGAKARSYGTDFTLAFDRELIPNFAIGALNLIYQPEWTRFEISGMSDKSSTIGAAFAGMVRVRPNVLLGGELRYFRQYEGIGLGDLAGQALYVGPTAYFQLSERSRLTASWSTQVWGRAAGTGANLDLVNFERHQARLVFGVNF</sequence>
<protein>
    <submittedName>
        <fullName evidence="2">Uncharacterized protein</fullName>
    </submittedName>
</protein>
<comment type="caution">
    <text evidence="2">The sequence shown here is derived from an EMBL/GenBank/DDBJ whole genome shotgun (WGS) entry which is preliminary data.</text>
</comment>
<name>A0ABQ6BBJ9_9BRAD</name>
<evidence type="ECO:0000256" key="1">
    <source>
        <dbReference type="SAM" id="SignalP"/>
    </source>
</evidence>
<keyword evidence="1" id="KW-0732">Signal</keyword>
<feature type="signal peptide" evidence="1">
    <location>
        <begin position="1"/>
        <end position="25"/>
    </location>
</feature>
<dbReference type="RefSeq" id="WP_284271752.1">
    <property type="nucleotide sequence ID" value="NZ_BSOW01000026.1"/>
</dbReference>
<reference evidence="3" key="1">
    <citation type="journal article" date="2019" name="Int. J. Syst. Evol. Microbiol.">
        <title>The Global Catalogue of Microorganisms (GCM) 10K type strain sequencing project: providing services to taxonomists for standard genome sequencing and annotation.</title>
        <authorList>
            <consortium name="The Broad Institute Genomics Platform"/>
            <consortium name="The Broad Institute Genome Sequencing Center for Infectious Disease"/>
            <person name="Wu L."/>
            <person name="Ma J."/>
        </authorList>
    </citation>
    <scope>NUCLEOTIDE SEQUENCE [LARGE SCALE GENOMIC DNA]</scope>
    <source>
        <strain evidence="3">NBRC 102520</strain>
    </source>
</reference>
<feature type="chain" id="PRO_5045397154" evidence="1">
    <location>
        <begin position="26"/>
        <end position="289"/>
    </location>
</feature>
<dbReference type="EMBL" id="BSOW01000026">
    <property type="protein sequence ID" value="GLR89543.1"/>
    <property type="molecule type" value="Genomic_DNA"/>
</dbReference>
<dbReference type="Proteomes" id="UP001156905">
    <property type="component" value="Unassembled WGS sequence"/>
</dbReference>
<gene>
    <name evidence="2" type="ORF">GCM10007857_62560</name>
</gene>
<accession>A0ABQ6BBJ9</accession>
<keyword evidence="3" id="KW-1185">Reference proteome</keyword>
<organism evidence="2 3">
    <name type="scientific">Bradyrhizobium iriomotense</name>
    <dbReference type="NCBI Taxonomy" id="441950"/>
    <lineage>
        <taxon>Bacteria</taxon>
        <taxon>Pseudomonadati</taxon>
        <taxon>Pseudomonadota</taxon>
        <taxon>Alphaproteobacteria</taxon>
        <taxon>Hyphomicrobiales</taxon>
        <taxon>Nitrobacteraceae</taxon>
        <taxon>Bradyrhizobium</taxon>
    </lineage>
</organism>
<evidence type="ECO:0000313" key="3">
    <source>
        <dbReference type="Proteomes" id="UP001156905"/>
    </source>
</evidence>